<dbReference type="EMBL" id="AP027729">
    <property type="protein sequence ID" value="BDZ42848.1"/>
    <property type="molecule type" value="Genomic_DNA"/>
</dbReference>
<evidence type="ECO:0008006" key="3">
    <source>
        <dbReference type="Google" id="ProtNLM"/>
    </source>
</evidence>
<dbReference type="InterPro" id="IPR017523">
    <property type="entry name" value="Rv3268"/>
</dbReference>
<dbReference type="InterPro" id="IPR042099">
    <property type="entry name" value="ANL_N_sf"/>
</dbReference>
<name>A0ABN6XHA4_9CELL</name>
<proteinExistence type="predicted"/>
<dbReference type="NCBIfam" id="TIGR03089">
    <property type="entry name" value="TIGR03089 family protein"/>
    <property type="match status" value="1"/>
</dbReference>
<dbReference type="SUPFAM" id="SSF56801">
    <property type="entry name" value="Acetyl-CoA synthetase-like"/>
    <property type="match status" value="1"/>
</dbReference>
<sequence>MPSPTPPGPTVPAIFRGFSAPGTPRVTWYGDDGERIELSGAVLENWVAKSTNLLVEELDVGPGSTVALDLPVHWRSVVWALASWQAGGTVAISDGQHDPSDGGPGSAADVAVTTRPDAWGSTADVVAVALPALARRYPDPLPAGAVDAASAVMTYADQVGWVPSTDADAPALAPGDGTTSFAELSTAGLGAAEALGAPRAARVLLGPERGLAATLLAVLGVLTTDGSVVLVSPSVADELRVDSDRRARIVGTEHVTVDALSSTAG</sequence>
<evidence type="ECO:0000313" key="1">
    <source>
        <dbReference type="EMBL" id="BDZ42848.1"/>
    </source>
</evidence>
<organism evidence="1 2">
    <name type="scientific">Paraoerskovia sediminicola</name>
    <dbReference type="NCBI Taxonomy" id="1138587"/>
    <lineage>
        <taxon>Bacteria</taxon>
        <taxon>Bacillati</taxon>
        <taxon>Actinomycetota</taxon>
        <taxon>Actinomycetes</taxon>
        <taxon>Micrococcales</taxon>
        <taxon>Cellulomonadaceae</taxon>
        <taxon>Paraoerskovia</taxon>
    </lineage>
</organism>
<evidence type="ECO:0000313" key="2">
    <source>
        <dbReference type="Proteomes" id="UP001321475"/>
    </source>
</evidence>
<gene>
    <name evidence="1" type="ORF">GCM10025865_21470</name>
</gene>
<reference evidence="2" key="1">
    <citation type="journal article" date="2019" name="Int. J. Syst. Evol. Microbiol.">
        <title>The Global Catalogue of Microorganisms (GCM) 10K type strain sequencing project: providing services to taxonomists for standard genome sequencing and annotation.</title>
        <authorList>
            <consortium name="The Broad Institute Genomics Platform"/>
            <consortium name="The Broad Institute Genome Sequencing Center for Infectious Disease"/>
            <person name="Wu L."/>
            <person name="Ma J."/>
        </authorList>
    </citation>
    <scope>NUCLEOTIDE SEQUENCE [LARGE SCALE GENOMIC DNA]</scope>
    <source>
        <strain evidence="2">NBRC 108565</strain>
    </source>
</reference>
<keyword evidence="2" id="KW-1185">Reference proteome</keyword>
<dbReference type="Proteomes" id="UP001321475">
    <property type="component" value="Chromosome"/>
</dbReference>
<dbReference type="RefSeq" id="WP_286217248.1">
    <property type="nucleotide sequence ID" value="NZ_AP027729.1"/>
</dbReference>
<protein>
    <recommendedName>
        <fullName evidence="3">TIGR03089 family protein</fullName>
    </recommendedName>
</protein>
<accession>A0ABN6XHA4</accession>
<dbReference type="Gene3D" id="3.40.50.12780">
    <property type="entry name" value="N-terminal domain of ligase-like"/>
    <property type="match status" value="1"/>
</dbReference>